<accession>K9VBY9</accession>
<gene>
    <name evidence="1" type="ORF">Osc7112_0118</name>
</gene>
<dbReference type="KEGG" id="oni:Osc7112_0118"/>
<name>K9VBY9_9CYAN</name>
<protein>
    <submittedName>
        <fullName evidence="1">Uncharacterized protein</fullName>
    </submittedName>
</protein>
<dbReference type="AlphaFoldDB" id="K9VBY9"/>
<proteinExistence type="predicted"/>
<evidence type="ECO:0000313" key="1">
    <source>
        <dbReference type="EMBL" id="AFZ04760.1"/>
    </source>
</evidence>
<keyword evidence="2" id="KW-1185">Reference proteome</keyword>
<evidence type="ECO:0000313" key="2">
    <source>
        <dbReference type="Proteomes" id="UP000010478"/>
    </source>
</evidence>
<dbReference type="Proteomes" id="UP000010478">
    <property type="component" value="Chromosome"/>
</dbReference>
<organism evidence="1 2">
    <name type="scientific">Phormidium nigroviride PCC 7112</name>
    <dbReference type="NCBI Taxonomy" id="179408"/>
    <lineage>
        <taxon>Bacteria</taxon>
        <taxon>Bacillati</taxon>
        <taxon>Cyanobacteriota</taxon>
        <taxon>Cyanophyceae</taxon>
        <taxon>Oscillatoriophycideae</taxon>
        <taxon>Oscillatoriales</taxon>
        <taxon>Oscillatoriaceae</taxon>
        <taxon>Phormidium</taxon>
    </lineage>
</organism>
<dbReference type="HOGENOM" id="CLU_3236952_0_0_3"/>
<dbReference type="EMBL" id="CP003614">
    <property type="protein sequence ID" value="AFZ04760.1"/>
    <property type="molecule type" value="Genomic_DNA"/>
</dbReference>
<sequence length="43" mass="4768">MTVFPLVPINSQHLLELVANFTAPGMTITLSKGVDNFFFINKT</sequence>
<reference evidence="1 2" key="1">
    <citation type="submission" date="2012-05" db="EMBL/GenBank/DDBJ databases">
        <title>Finished chromosome of genome of Oscillatoria sp. PCC 7112.</title>
        <authorList>
            <consortium name="US DOE Joint Genome Institute"/>
            <person name="Gugger M."/>
            <person name="Coursin T."/>
            <person name="Rippka R."/>
            <person name="Tandeau De Marsac N."/>
            <person name="Huntemann M."/>
            <person name="Wei C.-L."/>
            <person name="Han J."/>
            <person name="Detter J.C."/>
            <person name="Han C."/>
            <person name="Tapia R."/>
            <person name="Davenport K."/>
            <person name="Daligault H."/>
            <person name="Erkkila T."/>
            <person name="Gu W."/>
            <person name="Munk A.C.C."/>
            <person name="Teshima H."/>
            <person name="Xu Y."/>
            <person name="Chain P."/>
            <person name="Chen A."/>
            <person name="Krypides N."/>
            <person name="Mavromatis K."/>
            <person name="Markowitz V."/>
            <person name="Szeto E."/>
            <person name="Ivanova N."/>
            <person name="Mikhailova N."/>
            <person name="Ovchinnikova G."/>
            <person name="Pagani I."/>
            <person name="Pati A."/>
            <person name="Goodwin L."/>
            <person name="Peters L."/>
            <person name="Pitluck S."/>
            <person name="Woyke T."/>
            <person name="Kerfeld C."/>
        </authorList>
    </citation>
    <scope>NUCLEOTIDE SEQUENCE [LARGE SCALE GENOMIC DNA]</scope>
    <source>
        <strain evidence="1 2">PCC 7112</strain>
    </source>
</reference>